<feature type="coiled-coil region" evidence="5">
    <location>
        <begin position="178"/>
        <end position="257"/>
    </location>
</feature>
<dbReference type="PANTHER" id="PTHR30290:SF10">
    <property type="entry name" value="PERIPLASMIC OLIGOPEPTIDE-BINDING PROTEIN-RELATED"/>
    <property type="match status" value="1"/>
</dbReference>
<dbReference type="Gene3D" id="3.10.105.10">
    <property type="entry name" value="Dipeptide-binding Protein, Domain 3"/>
    <property type="match status" value="1"/>
</dbReference>
<dbReference type="InterPro" id="IPR030678">
    <property type="entry name" value="Peptide/Ni-bd"/>
</dbReference>
<evidence type="ECO:0000259" key="8">
    <source>
        <dbReference type="Pfam" id="PF00496"/>
    </source>
</evidence>
<keyword evidence="5" id="KW-0175">Coiled coil</keyword>
<dbReference type="EMBL" id="CP058561">
    <property type="protein sequence ID" value="QUH28607.1"/>
    <property type="molecule type" value="Genomic_DNA"/>
</dbReference>
<evidence type="ECO:0000313" key="10">
    <source>
        <dbReference type="Proteomes" id="UP000677305"/>
    </source>
</evidence>
<organism evidence="9 10">
    <name type="scientific">Vallitalea guaymasensis</name>
    <dbReference type="NCBI Taxonomy" id="1185412"/>
    <lineage>
        <taxon>Bacteria</taxon>
        <taxon>Bacillati</taxon>
        <taxon>Bacillota</taxon>
        <taxon>Clostridia</taxon>
        <taxon>Lachnospirales</taxon>
        <taxon>Vallitaleaceae</taxon>
        <taxon>Vallitalea</taxon>
    </lineage>
</organism>
<keyword evidence="3" id="KW-0813">Transport</keyword>
<keyword evidence="10" id="KW-1185">Reference proteome</keyword>
<dbReference type="Gene3D" id="3.40.190.10">
    <property type="entry name" value="Periplasmic binding protein-like II"/>
    <property type="match status" value="2"/>
</dbReference>
<evidence type="ECO:0000256" key="4">
    <source>
        <dbReference type="ARBA" id="ARBA00022729"/>
    </source>
</evidence>
<dbReference type="Gene3D" id="3.90.76.10">
    <property type="entry name" value="Dipeptide-binding Protein, Domain 1"/>
    <property type="match status" value="1"/>
</dbReference>
<name>A0A8J8M906_9FIRM</name>
<accession>A0A8J8M906</accession>
<reference evidence="9 10" key="1">
    <citation type="submission" date="2020-07" db="EMBL/GenBank/DDBJ databases">
        <title>Vallitalea guaymasensis genome.</title>
        <authorList>
            <person name="Postec A."/>
        </authorList>
    </citation>
    <scope>NUCLEOTIDE SEQUENCE [LARGE SCALE GENOMIC DNA]</scope>
    <source>
        <strain evidence="9 10">Ra1766G1</strain>
    </source>
</reference>
<keyword evidence="4 7" id="KW-0732">Signal</keyword>
<dbReference type="InterPro" id="IPR039424">
    <property type="entry name" value="SBP_5"/>
</dbReference>
<dbReference type="CDD" id="cd08504">
    <property type="entry name" value="PBP2_OppA"/>
    <property type="match status" value="1"/>
</dbReference>
<evidence type="ECO:0000256" key="3">
    <source>
        <dbReference type="ARBA" id="ARBA00022448"/>
    </source>
</evidence>
<feature type="domain" description="Solute-binding protein family 5" evidence="8">
    <location>
        <begin position="101"/>
        <end position="573"/>
    </location>
</feature>
<dbReference type="PIRSF" id="PIRSF002741">
    <property type="entry name" value="MppA"/>
    <property type="match status" value="1"/>
</dbReference>
<dbReference type="PANTHER" id="PTHR30290">
    <property type="entry name" value="PERIPLASMIC BINDING COMPONENT OF ABC TRANSPORTER"/>
    <property type="match status" value="1"/>
</dbReference>
<evidence type="ECO:0000256" key="5">
    <source>
        <dbReference type="SAM" id="Coils"/>
    </source>
</evidence>
<dbReference type="SUPFAM" id="SSF53850">
    <property type="entry name" value="Periplasmic binding protein-like II"/>
    <property type="match status" value="1"/>
</dbReference>
<evidence type="ECO:0000313" key="9">
    <source>
        <dbReference type="EMBL" id="QUH28607.1"/>
    </source>
</evidence>
<feature type="region of interest" description="Disordered" evidence="6">
    <location>
        <begin position="22"/>
        <end position="55"/>
    </location>
</feature>
<comment type="subcellular location">
    <subcellularLocation>
        <location evidence="1">Cell envelope</location>
    </subcellularLocation>
</comment>
<dbReference type="GO" id="GO:0043190">
    <property type="term" value="C:ATP-binding cassette (ABC) transporter complex"/>
    <property type="evidence" value="ECO:0007669"/>
    <property type="project" value="InterPro"/>
</dbReference>
<evidence type="ECO:0000256" key="6">
    <source>
        <dbReference type="SAM" id="MobiDB-lite"/>
    </source>
</evidence>
<dbReference type="GO" id="GO:0015833">
    <property type="term" value="P:peptide transport"/>
    <property type="evidence" value="ECO:0007669"/>
    <property type="project" value="TreeGrafter"/>
</dbReference>
<dbReference type="AlphaFoldDB" id="A0A8J8M906"/>
<dbReference type="GO" id="GO:0030313">
    <property type="term" value="C:cell envelope"/>
    <property type="evidence" value="ECO:0007669"/>
    <property type="project" value="UniProtKB-SubCell"/>
</dbReference>
<dbReference type="RefSeq" id="WP_212692828.1">
    <property type="nucleotide sequence ID" value="NZ_CAJXUH010000006.1"/>
</dbReference>
<sequence>MKKLLALLLVLTMTFSLAACGNKDKDKTTPSDDDKTVTDNGDQDKDQDGDKDTSEDKKVLNLISTSNIPSLITWQATDTVSFQVLGNVISGLYVLGTDGTAKPEMAESYDVSEDGLTYTFHLRKGVQWADINGEPYGEVTANDFVFAWKKLLDPAEACQYANMLATASIKNGKEAFLLQNKIVNFEREEKNLKALKVDAYKDTENATAQEQFDEAKKELEAKLAEEKKFFEENYGSLDEAKAELAELAKNLAVTAEDDYTLKVELSNPVPYFIDLMCFASFFPASEKYYNETGKEKYGKSVDALLYNGAFIFKEWKTSERHYLEKNPIYWDVANVELDALDFRVIEGINNDTRVQMYLDGELDTTTLSGENVERYGNRPDAVELPETVIFYAEVNVNNGALTPTKKVLRDVRARKALNMAFDKTYITDVIFKNGSLPADFFVPKDFVSSKEHDGKDFRQVAEDLYGGGEGYNKYNPEKAKEIWTQVLDELKVDKVNIECIIFDGDESKQVGTHIKDEIEKNLPNTTVELLVLPFSEKLRRTTEGDFSMNWGGWGPDYPDPMTFMDMWITGGEYNRGKYSNPTYDEGIDACRSGELTAPSKTKDRFEKLVELEKILLEDEQVIIPIYQRSGLGLRNPKIKDLVLQKFGADYIYKWVKIAE</sequence>
<dbReference type="GO" id="GO:1904680">
    <property type="term" value="F:peptide transmembrane transporter activity"/>
    <property type="evidence" value="ECO:0007669"/>
    <property type="project" value="TreeGrafter"/>
</dbReference>
<feature type="chain" id="PRO_5035166262" evidence="7">
    <location>
        <begin position="19"/>
        <end position="659"/>
    </location>
</feature>
<gene>
    <name evidence="9" type="ORF">HYG85_06605</name>
</gene>
<comment type="similarity">
    <text evidence="2">Belongs to the bacterial solute-binding protein 5 family.</text>
</comment>
<dbReference type="KEGG" id="vgu:HYG85_06605"/>
<proteinExistence type="inferred from homology"/>
<evidence type="ECO:0000256" key="1">
    <source>
        <dbReference type="ARBA" id="ARBA00004196"/>
    </source>
</evidence>
<dbReference type="PROSITE" id="PS51257">
    <property type="entry name" value="PROKAR_LIPOPROTEIN"/>
    <property type="match status" value="1"/>
</dbReference>
<dbReference type="GO" id="GO:0042597">
    <property type="term" value="C:periplasmic space"/>
    <property type="evidence" value="ECO:0007669"/>
    <property type="project" value="UniProtKB-ARBA"/>
</dbReference>
<dbReference type="Pfam" id="PF00496">
    <property type="entry name" value="SBP_bac_5"/>
    <property type="match status" value="1"/>
</dbReference>
<evidence type="ECO:0000256" key="2">
    <source>
        <dbReference type="ARBA" id="ARBA00005695"/>
    </source>
</evidence>
<dbReference type="Proteomes" id="UP000677305">
    <property type="component" value="Chromosome"/>
</dbReference>
<dbReference type="InterPro" id="IPR000914">
    <property type="entry name" value="SBP_5_dom"/>
</dbReference>
<feature type="signal peptide" evidence="7">
    <location>
        <begin position="1"/>
        <end position="18"/>
    </location>
</feature>
<protein>
    <submittedName>
        <fullName evidence="9">Peptide ABC transporter substrate-binding protein</fullName>
    </submittedName>
</protein>
<evidence type="ECO:0000256" key="7">
    <source>
        <dbReference type="SAM" id="SignalP"/>
    </source>
</evidence>